<accession>A0A813PSN3</accession>
<protein>
    <recommendedName>
        <fullName evidence="10">Protein Wnt</fullName>
    </recommendedName>
</protein>
<evidence type="ECO:0000256" key="10">
    <source>
        <dbReference type="RuleBase" id="RU003500"/>
    </source>
</evidence>
<keyword evidence="4" id="KW-0964">Secreted</keyword>
<keyword evidence="9" id="KW-0449">Lipoprotein</keyword>
<keyword evidence="11" id="KW-0732">Signal</keyword>
<keyword evidence="6 10" id="KW-0879">Wnt signaling pathway</keyword>
<evidence type="ECO:0000256" key="4">
    <source>
        <dbReference type="ARBA" id="ARBA00022525"/>
    </source>
</evidence>
<keyword evidence="14" id="KW-1185">Reference proteome</keyword>
<keyword evidence="7" id="KW-1015">Disulfide bond</keyword>
<evidence type="ECO:0000256" key="7">
    <source>
        <dbReference type="ARBA" id="ARBA00023157"/>
    </source>
</evidence>
<proteinExistence type="inferred from homology"/>
<dbReference type="GO" id="GO:0005109">
    <property type="term" value="F:frizzled binding"/>
    <property type="evidence" value="ECO:0007669"/>
    <property type="project" value="TreeGrafter"/>
</dbReference>
<dbReference type="GO" id="GO:0030182">
    <property type="term" value="P:neuron differentiation"/>
    <property type="evidence" value="ECO:0007669"/>
    <property type="project" value="TreeGrafter"/>
</dbReference>
<comment type="caution">
    <text evidence="12">The sequence shown here is derived from an EMBL/GenBank/DDBJ whole genome shotgun (WGS) entry which is preliminary data.</text>
</comment>
<dbReference type="SMART" id="SM00097">
    <property type="entry name" value="WNT1"/>
    <property type="match status" value="1"/>
</dbReference>
<dbReference type="PANTHER" id="PTHR12027">
    <property type="entry name" value="WNT RELATED"/>
    <property type="match status" value="1"/>
</dbReference>
<dbReference type="GO" id="GO:0045165">
    <property type="term" value="P:cell fate commitment"/>
    <property type="evidence" value="ECO:0007669"/>
    <property type="project" value="TreeGrafter"/>
</dbReference>
<gene>
    <name evidence="12" type="ORF">JXQ802_LOCUS1905</name>
    <name evidence="13" type="ORF">PYM288_LOCUS4444</name>
</gene>
<evidence type="ECO:0000256" key="2">
    <source>
        <dbReference type="ARBA" id="ARBA00005683"/>
    </source>
</evidence>
<evidence type="ECO:0000256" key="11">
    <source>
        <dbReference type="SAM" id="SignalP"/>
    </source>
</evidence>
<feature type="chain" id="PRO_5035597300" description="Protein Wnt" evidence="11">
    <location>
        <begin position="17"/>
        <end position="331"/>
    </location>
</feature>
<name>A0A813PSN3_9BILA</name>
<evidence type="ECO:0000313" key="12">
    <source>
        <dbReference type="EMBL" id="CAF0755292.1"/>
    </source>
</evidence>
<keyword evidence="8" id="KW-0325">Glycoprotein</keyword>
<dbReference type="Pfam" id="PF00110">
    <property type="entry name" value="wnt"/>
    <property type="match status" value="1"/>
</dbReference>
<dbReference type="Proteomes" id="UP000663870">
    <property type="component" value="Unassembled WGS sequence"/>
</dbReference>
<organism evidence="12 14">
    <name type="scientific">Rotaria sordida</name>
    <dbReference type="NCBI Taxonomy" id="392033"/>
    <lineage>
        <taxon>Eukaryota</taxon>
        <taxon>Metazoa</taxon>
        <taxon>Spiralia</taxon>
        <taxon>Gnathifera</taxon>
        <taxon>Rotifera</taxon>
        <taxon>Eurotatoria</taxon>
        <taxon>Bdelloidea</taxon>
        <taxon>Philodinida</taxon>
        <taxon>Philodinidae</taxon>
        <taxon>Rotaria</taxon>
    </lineage>
</organism>
<comment type="function">
    <text evidence="10">Ligand for members of the frizzled family of seven transmembrane receptors.</text>
</comment>
<dbReference type="EMBL" id="CAJNOL010000022">
    <property type="protein sequence ID" value="CAF0755292.1"/>
    <property type="molecule type" value="Genomic_DNA"/>
</dbReference>
<keyword evidence="3 10" id="KW-0217">Developmental protein</keyword>
<dbReference type="Proteomes" id="UP000663854">
    <property type="component" value="Unassembled WGS sequence"/>
</dbReference>
<evidence type="ECO:0000313" key="14">
    <source>
        <dbReference type="Proteomes" id="UP000663870"/>
    </source>
</evidence>
<dbReference type="GO" id="GO:0005125">
    <property type="term" value="F:cytokine activity"/>
    <property type="evidence" value="ECO:0007669"/>
    <property type="project" value="TreeGrafter"/>
</dbReference>
<feature type="signal peptide" evidence="11">
    <location>
        <begin position="1"/>
        <end position="16"/>
    </location>
</feature>
<evidence type="ECO:0000256" key="9">
    <source>
        <dbReference type="ARBA" id="ARBA00023288"/>
    </source>
</evidence>
<comment type="subcellular location">
    <subcellularLocation>
        <location evidence="1 10">Secreted</location>
        <location evidence="1 10">Extracellular space</location>
        <location evidence="1 10">Extracellular matrix</location>
    </subcellularLocation>
</comment>
<evidence type="ECO:0000256" key="6">
    <source>
        <dbReference type="ARBA" id="ARBA00022687"/>
    </source>
</evidence>
<sequence>MSTLIILISLIIITQAKTLPSDFMLLGLTPTTQLIKGLTCQSYRSFIGENTDYLCSKIPHLHIILYESNIQTHQQCQYHFRHHPWGCQLSSKIISLRRFLRQASKEASFYTTLASATLTLNLINACIKGQINDTNCLCLNNRQLCQTDPNIAFQLSYLITDGLNMSKIFHEKFLYKLNQANKELGRQIVKNMMYNECHCHGVSGSCELQICRLRPAKLTDISYEIYFNIYKNARYIQSIDYIKFQEKKNELFYARKSINYCYSNSFIDYQNIQKGRECFNDEICKQVCCNRGYEILTEMKLIENCHCFFSWHIVNIECKPCQKKITRMICT</sequence>
<evidence type="ECO:0000256" key="1">
    <source>
        <dbReference type="ARBA" id="ARBA00004498"/>
    </source>
</evidence>
<dbReference type="InterPro" id="IPR005817">
    <property type="entry name" value="Wnt"/>
</dbReference>
<evidence type="ECO:0000256" key="3">
    <source>
        <dbReference type="ARBA" id="ARBA00022473"/>
    </source>
</evidence>
<dbReference type="GO" id="GO:0060070">
    <property type="term" value="P:canonical Wnt signaling pathway"/>
    <property type="evidence" value="ECO:0007669"/>
    <property type="project" value="TreeGrafter"/>
</dbReference>
<keyword evidence="5" id="KW-0272">Extracellular matrix</keyword>
<dbReference type="PRINTS" id="PR01349">
    <property type="entry name" value="WNTPROTEIN"/>
</dbReference>
<dbReference type="AlphaFoldDB" id="A0A813PSN3"/>
<dbReference type="GO" id="GO:0005615">
    <property type="term" value="C:extracellular space"/>
    <property type="evidence" value="ECO:0007669"/>
    <property type="project" value="TreeGrafter"/>
</dbReference>
<evidence type="ECO:0000256" key="8">
    <source>
        <dbReference type="ARBA" id="ARBA00023180"/>
    </source>
</evidence>
<dbReference type="PANTHER" id="PTHR12027:SF112">
    <property type="entry name" value="PROTEIN WNT-2"/>
    <property type="match status" value="1"/>
</dbReference>
<comment type="similarity">
    <text evidence="2 10">Belongs to the Wnt family.</text>
</comment>
<reference evidence="12" key="1">
    <citation type="submission" date="2021-02" db="EMBL/GenBank/DDBJ databases">
        <authorList>
            <person name="Nowell W R."/>
        </authorList>
    </citation>
    <scope>NUCLEOTIDE SEQUENCE</scope>
</reference>
<dbReference type="EMBL" id="CAJNOH010000040">
    <property type="protein sequence ID" value="CAF0797564.1"/>
    <property type="molecule type" value="Genomic_DNA"/>
</dbReference>
<evidence type="ECO:0000313" key="13">
    <source>
        <dbReference type="EMBL" id="CAF0797564.1"/>
    </source>
</evidence>
<evidence type="ECO:0000256" key="5">
    <source>
        <dbReference type="ARBA" id="ARBA00022530"/>
    </source>
</evidence>